<dbReference type="PANTHER" id="PTHR45674">
    <property type="entry name" value="DNA LIGASE 1/3 FAMILY MEMBER"/>
    <property type="match status" value="1"/>
</dbReference>
<dbReference type="InterPro" id="IPR012309">
    <property type="entry name" value="DNA_ligase_ATP-dep_C"/>
</dbReference>
<dbReference type="InterPro" id="IPR012340">
    <property type="entry name" value="NA-bd_OB-fold"/>
</dbReference>
<evidence type="ECO:0000256" key="2">
    <source>
        <dbReference type="ARBA" id="ARBA00012727"/>
    </source>
</evidence>
<dbReference type="PROSITE" id="PS00697">
    <property type="entry name" value="DNA_LIGASE_A1"/>
    <property type="match status" value="1"/>
</dbReference>
<dbReference type="Pfam" id="PF04679">
    <property type="entry name" value="DNA_ligase_A_C"/>
    <property type="match status" value="1"/>
</dbReference>
<dbReference type="Gene3D" id="2.40.50.140">
    <property type="entry name" value="Nucleic acid-binding proteins"/>
    <property type="match status" value="1"/>
</dbReference>
<sequence>MLATTASPAHAHDAARRWSDRAWAELKWDGIRALGVWDGATLHLRGRNGTDITDRYPELTAAAAAAFGTTPVTVDGEIVALDDTGRPSFALLQNRMHLTGHRDIAREAARIPTSWYLFDALGYDGLDLAPLPLRERRALLETLPTAPPHIDVPPVLDDIDVALATARRHRLEGLVVKDPASTYRGGQRSEQWLKVKITHTQEVVIGAIRPGKGGRTGEIGSLLLGIPGPEGLQYVGRVGSGFSDRTLARLDQVLTPLRTDENPFVGIPRADASDALWVRPETVAEVEHAEFTPGGTLRHARWRGLRPDKTPDEVTREDS</sequence>
<reference evidence="6 7" key="1">
    <citation type="submission" date="2020-08" db="EMBL/GenBank/DDBJ databases">
        <title>A Genomic Blueprint of the Chicken Gut Microbiome.</title>
        <authorList>
            <person name="Gilroy R."/>
            <person name="Ravi A."/>
            <person name="Getino M."/>
            <person name="Pursley I."/>
            <person name="Horton D.L."/>
            <person name="Alikhan N.-F."/>
            <person name="Baker D."/>
            <person name="Gharbi K."/>
            <person name="Hall N."/>
            <person name="Watson M."/>
            <person name="Adriaenssens E.M."/>
            <person name="Foster-Nyarko E."/>
            <person name="Jarju S."/>
            <person name="Secka A."/>
            <person name="Antonio M."/>
            <person name="Oren A."/>
            <person name="Chaudhuri R."/>
            <person name="La Ragione R.M."/>
            <person name="Hildebrand F."/>
            <person name="Pallen M.J."/>
        </authorList>
    </citation>
    <scope>NUCLEOTIDE SEQUENCE [LARGE SCALE GENOMIC DNA]</scope>
    <source>
        <strain evidence="6 7">Sa4CUA7</strain>
    </source>
</reference>
<dbReference type="Gene3D" id="3.30.470.30">
    <property type="entry name" value="DNA ligase/mRNA capping enzyme"/>
    <property type="match status" value="1"/>
</dbReference>
<dbReference type="SUPFAM" id="SSF56091">
    <property type="entry name" value="DNA ligase/mRNA capping enzyme, catalytic domain"/>
    <property type="match status" value="1"/>
</dbReference>
<comment type="similarity">
    <text evidence="1">Belongs to the ATP-dependent DNA ligase family.</text>
</comment>
<comment type="catalytic activity">
    <reaction evidence="4">
        <text>ATP + (deoxyribonucleotide)n-3'-hydroxyl + 5'-phospho-(deoxyribonucleotide)m = (deoxyribonucleotide)n+m + AMP + diphosphate.</text>
        <dbReference type="EC" id="6.5.1.1"/>
    </reaction>
</comment>
<dbReference type="NCBIfam" id="TIGR02779">
    <property type="entry name" value="NHEJ_ligase_lig"/>
    <property type="match status" value="1"/>
</dbReference>
<keyword evidence="7" id="KW-1185">Reference proteome</keyword>
<dbReference type="InterPro" id="IPR012310">
    <property type="entry name" value="DNA_ligase_ATP-dep_cent"/>
</dbReference>
<organism evidence="6 7">
    <name type="scientific">Microbacterium pullorum</name>
    <dbReference type="NCBI Taxonomy" id="2762236"/>
    <lineage>
        <taxon>Bacteria</taxon>
        <taxon>Bacillati</taxon>
        <taxon>Actinomycetota</taxon>
        <taxon>Actinomycetes</taxon>
        <taxon>Micrococcales</taxon>
        <taxon>Microbacteriaceae</taxon>
        <taxon>Microbacterium</taxon>
    </lineage>
</organism>
<evidence type="ECO:0000313" key="7">
    <source>
        <dbReference type="Proteomes" id="UP000648352"/>
    </source>
</evidence>
<protein>
    <recommendedName>
        <fullName evidence="2">DNA ligase (ATP)</fullName>
        <ecNumber evidence="2">6.5.1.1</ecNumber>
    </recommendedName>
</protein>
<dbReference type="PANTHER" id="PTHR45674:SF4">
    <property type="entry name" value="DNA LIGASE 1"/>
    <property type="match status" value="1"/>
</dbReference>
<dbReference type="EC" id="6.5.1.1" evidence="2"/>
<feature type="domain" description="ATP-dependent DNA ligase family profile" evidence="5">
    <location>
        <begin position="106"/>
        <end position="225"/>
    </location>
</feature>
<dbReference type="SUPFAM" id="SSF50249">
    <property type="entry name" value="Nucleic acid-binding proteins"/>
    <property type="match status" value="1"/>
</dbReference>
<evidence type="ECO:0000256" key="1">
    <source>
        <dbReference type="ARBA" id="ARBA00007572"/>
    </source>
</evidence>
<dbReference type="CDD" id="cd07906">
    <property type="entry name" value="Adenylation_DNA_ligase_LigD_LigC"/>
    <property type="match status" value="1"/>
</dbReference>
<evidence type="ECO:0000256" key="3">
    <source>
        <dbReference type="ARBA" id="ARBA00022598"/>
    </source>
</evidence>
<keyword evidence="3" id="KW-0436">Ligase</keyword>
<comment type="caution">
    <text evidence="6">The sequence shown here is derived from an EMBL/GenBank/DDBJ whole genome shotgun (WGS) entry which is preliminary data.</text>
</comment>
<dbReference type="Proteomes" id="UP000648352">
    <property type="component" value="Unassembled WGS sequence"/>
</dbReference>
<accession>A0ABR8RZV2</accession>
<dbReference type="InterPro" id="IPR050191">
    <property type="entry name" value="ATP-dep_DNA_ligase"/>
</dbReference>
<dbReference type="InterPro" id="IPR016059">
    <property type="entry name" value="DNA_ligase_ATP-dep_CS"/>
</dbReference>
<dbReference type="PROSITE" id="PS50160">
    <property type="entry name" value="DNA_LIGASE_A3"/>
    <property type="match status" value="1"/>
</dbReference>
<evidence type="ECO:0000256" key="4">
    <source>
        <dbReference type="ARBA" id="ARBA00034003"/>
    </source>
</evidence>
<dbReference type="InterPro" id="IPR014146">
    <property type="entry name" value="LigD_ligase_dom"/>
</dbReference>
<dbReference type="EMBL" id="JACSQP010000002">
    <property type="protein sequence ID" value="MBD7956720.1"/>
    <property type="molecule type" value="Genomic_DNA"/>
</dbReference>
<dbReference type="Gene3D" id="3.30.1490.70">
    <property type="match status" value="1"/>
</dbReference>
<proteinExistence type="inferred from homology"/>
<evidence type="ECO:0000313" key="6">
    <source>
        <dbReference type="EMBL" id="MBD7956720.1"/>
    </source>
</evidence>
<dbReference type="CDD" id="cd07971">
    <property type="entry name" value="OBF_DNA_ligase_LigD"/>
    <property type="match status" value="1"/>
</dbReference>
<name>A0ABR8RZV2_9MICO</name>
<evidence type="ECO:0000259" key="5">
    <source>
        <dbReference type="PROSITE" id="PS50160"/>
    </source>
</evidence>
<gene>
    <name evidence="6" type="ORF">H9651_03650</name>
</gene>
<dbReference type="Pfam" id="PF01068">
    <property type="entry name" value="DNA_ligase_A_M"/>
    <property type="match status" value="1"/>
</dbReference>